<dbReference type="InterPro" id="IPR016181">
    <property type="entry name" value="Acyl_CoA_acyltransferase"/>
</dbReference>
<evidence type="ECO:0000313" key="1">
    <source>
        <dbReference type="EMBL" id="EPC03731.1"/>
    </source>
</evidence>
<gene>
    <name evidence="1" type="ORF">L861_00105</name>
</gene>
<dbReference type="PATRIC" id="fig|1121939.11.peg.6"/>
<dbReference type="SUPFAM" id="SSF55729">
    <property type="entry name" value="Acyl-CoA N-acyltransferases (Nat)"/>
    <property type="match status" value="1"/>
</dbReference>
<dbReference type="EMBL" id="ASTJ01000011">
    <property type="protein sequence ID" value="EPC03731.1"/>
    <property type="molecule type" value="Genomic_DNA"/>
</dbReference>
<comment type="caution">
    <text evidence="1">The sequence shown here is derived from an EMBL/GenBank/DDBJ whole genome shotgun (WGS) entry which is preliminary data.</text>
</comment>
<keyword evidence="2" id="KW-1185">Reference proteome</keyword>
<sequence length="162" mass="18718">MVPIRGKKILPDIMMKTVFSYWKSPVAPNPVIRVQIINGQGKSVGIASYGISPISDRVYVFGIDIDIEFQRQGYASAFLKCLAREYQLPITPIKELNSAKSFWVSVRHMTHCGLIVTQDCDMDDERKRWKYLQPEIDRLEKQILERLERSEPWFEAVGRGLD</sequence>
<proteinExistence type="predicted"/>
<accession>S2LGD4</accession>
<dbReference type="eggNOG" id="ENOG5033NGN">
    <property type="taxonomic scope" value="Bacteria"/>
</dbReference>
<dbReference type="AlphaFoldDB" id="S2LGD4"/>
<reference evidence="1 2" key="1">
    <citation type="journal article" date="2013" name="Genome Announc.">
        <title>Draft genome sequence of the moderately halophilic gammaproteobacterium Halomonas anticariensis FP35.</title>
        <authorList>
            <person name="Tahrioui A."/>
            <person name="Quesada E."/>
            <person name="Llamas I."/>
        </authorList>
    </citation>
    <scope>NUCLEOTIDE SEQUENCE [LARGE SCALE GENOMIC DNA]</scope>
    <source>
        <strain evidence="2">DSM 16096 / CECT 5854 / LMG 22089 / FP35</strain>
    </source>
</reference>
<dbReference type="Proteomes" id="UP000014463">
    <property type="component" value="Unassembled WGS sequence"/>
</dbReference>
<protein>
    <submittedName>
        <fullName evidence="1">Uncharacterized protein</fullName>
    </submittedName>
</protein>
<name>S2LGD4_LITA3</name>
<organism evidence="1 2">
    <name type="scientific">Litchfieldella anticariensis (strain DSM 16096 / CECT 5854 / CIP 108499 / LMG 22089 / FP35)</name>
    <name type="common">Halomonas anticariensis</name>
    <dbReference type="NCBI Taxonomy" id="1121939"/>
    <lineage>
        <taxon>Bacteria</taxon>
        <taxon>Pseudomonadati</taxon>
        <taxon>Pseudomonadota</taxon>
        <taxon>Gammaproteobacteria</taxon>
        <taxon>Oceanospirillales</taxon>
        <taxon>Halomonadaceae</taxon>
        <taxon>Litchfieldella</taxon>
    </lineage>
</organism>
<evidence type="ECO:0000313" key="2">
    <source>
        <dbReference type="Proteomes" id="UP000014463"/>
    </source>
</evidence>